<dbReference type="Proteomes" id="UP001627154">
    <property type="component" value="Unassembled WGS sequence"/>
</dbReference>
<feature type="region of interest" description="Disordered" evidence="1">
    <location>
        <begin position="1"/>
        <end position="20"/>
    </location>
</feature>
<organism evidence="2 3">
    <name type="scientific">Trichogramma kaykai</name>
    <dbReference type="NCBI Taxonomy" id="54128"/>
    <lineage>
        <taxon>Eukaryota</taxon>
        <taxon>Metazoa</taxon>
        <taxon>Ecdysozoa</taxon>
        <taxon>Arthropoda</taxon>
        <taxon>Hexapoda</taxon>
        <taxon>Insecta</taxon>
        <taxon>Pterygota</taxon>
        <taxon>Neoptera</taxon>
        <taxon>Endopterygota</taxon>
        <taxon>Hymenoptera</taxon>
        <taxon>Apocrita</taxon>
        <taxon>Proctotrupomorpha</taxon>
        <taxon>Chalcidoidea</taxon>
        <taxon>Trichogrammatidae</taxon>
        <taxon>Trichogramma</taxon>
    </lineage>
</organism>
<proteinExistence type="predicted"/>
<evidence type="ECO:0000256" key="1">
    <source>
        <dbReference type="SAM" id="MobiDB-lite"/>
    </source>
</evidence>
<accession>A0ABD2W1L5</accession>
<feature type="region of interest" description="Disordered" evidence="1">
    <location>
        <begin position="76"/>
        <end position="136"/>
    </location>
</feature>
<name>A0ABD2W1L5_9HYME</name>
<gene>
    <name evidence="2" type="ORF">TKK_017775</name>
</gene>
<dbReference type="EMBL" id="JBJJXI010000143">
    <property type="protein sequence ID" value="KAL3386848.1"/>
    <property type="molecule type" value="Genomic_DNA"/>
</dbReference>
<keyword evidence="3" id="KW-1185">Reference proteome</keyword>
<comment type="caution">
    <text evidence="2">The sequence shown here is derived from an EMBL/GenBank/DDBJ whole genome shotgun (WGS) entry which is preliminary data.</text>
</comment>
<sequence length="327" mass="37329">MGKSAMSDKSRQSTRKRKIHRSAYLKDLKSIHDADERIDCIRQILLNDGELPPTEKIHIINSITLNMVKAMKKVEPNDSERLSEGEIDSVGDDNSKQSSPGPDSDDVFLSRPSSSAPDSDGESQKSSRPNSTAPAVDVEFQLTSHVLMKDPTCTIRYNGYGAHEYEPHVTEFPVNNDNTLAIMLGFVSFEPPPCTPNQLCRLKQKQRVRHGHGRQGIEVAYLDMYRETLDALCEMQQKVSQYYFNQPSGCLLFQNLDVQAWIKRDVLDGEPRLFLENIDPRIGLRRRIAMTSEDYAQLCRLYPTLIQEYQKLTKQRRGRVKRVKRAS</sequence>
<dbReference type="AlphaFoldDB" id="A0ABD2W1L5"/>
<protein>
    <submittedName>
        <fullName evidence="2">Uncharacterized protein</fullName>
    </submittedName>
</protein>
<evidence type="ECO:0000313" key="2">
    <source>
        <dbReference type="EMBL" id="KAL3386848.1"/>
    </source>
</evidence>
<evidence type="ECO:0000313" key="3">
    <source>
        <dbReference type="Proteomes" id="UP001627154"/>
    </source>
</evidence>
<feature type="compositionally biased region" description="Basic and acidic residues" evidence="1">
    <location>
        <begin position="1"/>
        <end position="11"/>
    </location>
</feature>
<reference evidence="2 3" key="1">
    <citation type="journal article" date="2024" name="bioRxiv">
        <title>A reference genome for Trichogramma kaykai: A tiny desert-dwelling parasitoid wasp with competing sex-ratio distorters.</title>
        <authorList>
            <person name="Culotta J."/>
            <person name="Lindsey A.R."/>
        </authorList>
    </citation>
    <scope>NUCLEOTIDE SEQUENCE [LARGE SCALE GENOMIC DNA]</scope>
    <source>
        <strain evidence="2 3">KSX58</strain>
    </source>
</reference>
<feature type="compositionally biased region" description="Polar residues" evidence="1">
    <location>
        <begin position="124"/>
        <end position="133"/>
    </location>
</feature>